<sequence>MTSQLTYIDGGLNKEILATRRMCREQHAIPLSNGHVQEINSVRLSVDTIDLDNGQVVAGDFEVSTYKVSSVDDVQQVCLTGRDLHRDVLSIVEQTCVRNGLGSAVSSVFGRLIVLDQIRRLSVIPISNGHDQFPTSHFEGRAGIVDDQGTSQAVGNLAVNVTVPPFWFFLNFGRETNGEVICENGAGGDRTLCCHGWPVHLILAYLIEAVKMDTGRLVAKVVRYLQDQTVPLTHIDCRRRPLVVHSDNGPSETVRGDPFPS</sequence>
<organism evidence="1 2">
    <name type="scientific">Xylaria bambusicola</name>
    <dbReference type="NCBI Taxonomy" id="326684"/>
    <lineage>
        <taxon>Eukaryota</taxon>
        <taxon>Fungi</taxon>
        <taxon>Dikarya</taxon>
        <taxon>Ascomycota</taxon>
        <taxon>Pezizomycotina</taxon>
        <taxon>Sordariomycetes</taxon>
        <taxon>Xylariomycetidae</taxon>
        <taxon>Xylariales</taxon>
        <taxon>Xylariaceae</taxon>
        <taxon>Xylaria</taxon>
    </lineage>
</organism>
<evidence type="ECO:0000313" key="1">
    <source>
        <dbReference type="EMBL" id="KAK5634916.1"/>
    </source>
</evidence>
<dbReference type="EMBL" id="JAWHQM010000046">
    <property type="protein sequence ID" value="KAK5634916.1"/>
    <property type="molecule type" value="Genomic_DNA"/>
</dbReference>
<reference evidence="1 2" key="1">
    <citation type="submission" date="2023-10" db="EMBL/GenBank/DDBJ databases">
        <title>Draft genome sequence of Xylaria bambusicola isolate GMP-LS, the root and basal stem rot pathogen of sugarcane in Indonesia.</title>
        <authorList>
            <person name="Selvaraj P."/>
            <person name="Muralishankar V."/>
            <person name="Muruganantham S."/>
            <person name="Sp S."/>
            <person name="Haryani S."/>
            <person name="Lau K.J.X."/>
            <person name="Naqvi N.I."/>
        </authorList>
    </citation>
    <scope>NUCLEOTIDE SEQUENCE [LARGE SCALE GENOMIC DNA]</scope>
    <source>
        <strain evidence="1">GMP-LS</strain>
    </source>
</reference>
<evidence type="ECO:0000313" key="2">
    <source>
        <dbReference type="Proteomes" id="UP001305414"/>
    </source>
</evidence>
<name>A0AAN7UYF4_9PEZI</name>
<proteinExistence type="predicted"/>
<gene>
    <name evidence="1" type="ORF">RRF57_010628</name>
</gene>
<protein>
    <submittedName>
        <fullName evidence="1">Uncharacterized protein</fullName>
    </submittedName>
</protein>
<dbReference type="Proteomes" id="UP001305414">
    <property type="component" value="Unassembled WGS sequence"/>
</dbReference>
<keyword evidence="2" id="KW-1185">Reference proteome</keyword>
<accession>A0AAN7UYF4</accession>
<comment type="caution">
    <text evidence="1">The sequence shown here is derived from an EMBL/GenBank/DDBJ whole genome shotgun (WGS) entry which is preliminary data.</text>
</comment>
<dbReference type="AlphaFoldDB" id="A0AAN7UYF4"/>